<evidence type="ECO:0008006" key="3">
    <source>
        <dbReference type="Google" id="ProtNLM"/>
    </source>
</evidence>
<accession>A0A502GUN0</accession>
<name>A0A502GUN0_9BACT</name>
<evidence type="ECO:0000313" key="2">
    <source>
        <dbReference type="Proteomes" id="UP000317646"/>
    </source>
</evidence>
<proteinExistence type="predicted"/>
<dbReference type="RefSeq" id="WP_140467611.1">
    <property type="nucleotide sequence ID" value="NZ_RCYZ01000005.1"/>
</dbReference>
<dbReference type="AlphaFoldDB" id="A0A502GUN0"/>
<dbReference type="EMBL" id="RCYZ01000005">
    <property type="protein sequence ID" value="TPG65584.1"/>
    <property type="molecule type" value="Genomic_DNA"/>
</dbReference>
<comment type="caution">
    <text evidence="1">The sequence shown here is derived from an EMBL/GenBank/DDBJ whole genome shotgun (WGS) entry which is preliminary data.</text>
</comment>
<sequence>MSELLLPSIFFKNAAGWAAADPAGFLRVQWGPQARTLADTCALFAQIAQGLQRHNWSRALINQIGMAPFTPEEQQWVAHSWLPKAVADSGYRHGAIIVSPDVFVRLATTFVTARVQDLAITYRTFNFETEAVRWLLEQPLGPQ</sequence>
<reference evidence="1 2" key="1">
    <citation type="journal article" date="2019" name="Environ. Microbiol.">
        <title>Species interactions and distinct microbial communities in high Arctic permafrost affected cryosols are associated with the CH4 and CO2 gas fluxes.</title>
        <authorList>
            <person name="Altshuler I."/>
            <person name="Hamel J."/>
            <person name="Turney S."/>
            <person name="Magnuson E."/>
            <person name="Levesque R."/>
            <person name="Greer C."/>
            <person name="Whyte L.G."/>
        </authorList>
    </citation>
    <scope>NUCLEOTIDE SEQUENCE [LARGE SCALE GENOMIC DNA]</scope>
    <source>
        <strain evidence="1 2">S9.2P</strain>
    </source>
</reference>
<dbReference type="OrthoDB" id="880716at2"/>
<dbReference type="Proteomes" id="UP000317646">
    <property type="component" value="Unassembled WGS sequence"/>
</dbReference>
<organism evidence="1 2">
    <name type="scientific">Hymenobacter nivis</name>
    <dbReference type="NCBI Taxonomy" id="1850093"/>
    <lineage>
        <taxon>Bacteria</taxon>
        <taxon>Pseudomonadati</taxon>
        <taxon>Bacteroidota</taxon>
        <taxon>Cytophagia</taxon>
        <taxon>Cytophagales</taxon>
        <taxon>Hymenobacteraceae</taxon>
        <taxon>Hymenobacter</taxon>
    </lineage>
</organism>
<keyword evidence="2" id="KW-1185">Reference proteome</keyword>
<gene>
    <name evidence="1" type="ORF">EAH73_14115</name>
</gene>
<protein>
    <recommendedName>
        <fullName evidence="3">STAS/SEC14 domain-containing protein</fullName>
    </recommendedName>
</protein>
<evidence type="ECO:0000313" key="1">
    <source>
        <dbReference type="EMBL" id="TPG65584.1"/>
    </source>
</evidence>